<name>A0ABQ4LYC4_9BACL</name>
<gene>
    <name evidence="2" type="ORF">J21TS3_31010</name>
</gene>
<feature type="chain" id="PRO_5045554756" description="Lipoprotein" evidence="1">
    <location>
        <begin position="27"/>
        <end position="220"/>
    </location>
</feature>
<evidence type="ECO:0000256" key="1">
    <source>
        <dbReference type="SAM" id="SignalP"/>
    </source>
</evidence>
<accession>A0ABQ4LYC4</accession>
<keyword evidence="3" id="KW-1185">Reference proteome</keyword>
<proteinExistence type="predicted"/>
<comment type="caution">
    <text evidence="2">The sequence shown here is derived from an EMBL/GenBank/DDBJ whole genome shotgun (WGS) entry which is preliminary data.</text>
</comment>
<dbReference type="Proteomes" id="UP000680638">
    <property type="component" value="Unassembled WGS sequence"/>
</dbReference>
<organism evidence="2 3">
    <name type="scientific">Paenibacillus cookii</name>
    <dbReference type="NCBI Taxonomy" id="157839"/>
    <lineage>
        <taxon>Bacteria</taxon>
        <taxon>Bacillati</taxon>
        <taxon>Bacillota</taxon>
        <taxon>Bacilli</taxon>
        <taxon>Bacillales</taxon>
        <taxon>Paenibacillaceae</taxon>
        <taxon>Paenibacillus</taxon>
    </lineage>
</organism>
<evidence type="ECO:0000313" key="3">
    <source>
        <dbReference type="Proteomes" id="UP000680638"/>
    </source>
</evidence>
<dbReference type="EMBL" id="BORW01000016">
    <property type="protein sequence ID" value="GIO68280.1"/>
    <property type="molecule type" value="Genomic_DNA"/>
</dbReference>
<evidence type="ECO:0008006" key="4">
    <source>
        <dbReference type="Google" id="ProtNLM"/>
    </source>
</evidence>
<sequence length="220" mass="24916">MTKSRIVLRCLALFFLIALLPACSVAKKQIVPQDVGPEALLHGLYERESIQSVKSVSTLPLHEISEIDTNMNLYYQYAFLVKGAVNQENNPVPDQLYVIAAVENRREDREVSIEDFEGNINGEIVNMAPRHHTFDVNVCYGKTKSECDPKKNPPYQVHSIYFDLDQFKSFKPKQENIVDISVSYALGASKKELRQQFLSDSGLQNIGEESVTLQLPADFY</sequence>
<protein>
    <recommendedName>
        <fullName evidence="4">Lipoprotein</fullName>
    </recommendedName>
</protein>
<feature type="signal peptide" evidence="1">
    <location>
        <begin position="1"/>
        <end position="26"/>
    </location>
</feature>
<reference evidence="2 3" key="1">
    <citation type="submission" date="2021-03" db="EMBL/GenBank/DDBJ databases">
        <title>Antimicrobial resistance genes in bacteria isolated from Japanese honey, and their potential for conferring macrolide and lincosamide resistance in the American foulbrood pathogen Paenibacillus larvae.</title>
        <authorList>
            <person name="Okamoto M."/>
            <person name="Kumagai M."/>
            <person name="Kanamori H."/>
            <person name="Takamatsu D."/>
        </authorList>
    </citation>
    <scope>NUCLEOTIDE SEQUENCE [LARGE SCALE GENOMIC DNA]</scope>
    <source>
        <strain evidence="2 3">J21TS3</strain>
    </source>
</reference>
<keyword evidence="1" id="KW-0732">Signal</keyword>
<dbReference type="RefSeq" id="WP_212950715.1">
    <property type="nucleotide sequence ID" value="NZ_BORW01000016.1"/>
</dbReference>
<evidence type="ECO:0000313" key="2">
    <source>
        <dbReference type="EMBL" id="GIO68280.1"/>
    </source>
</evidence>